<accession>A0ABU9YB20</accession>
<proteinExistence type="predicted"/>
<keyword evidence="2" id="KW-1185">Reference proteome</keyword>
<sequence length="43" mass="4848">MDARLGVSFAEDSYRGLRYIVAVPIRLAHLDGTNPQFDLDLQL</sequence>
<evidence type="ECO:0000313" key="1">
    <source>
        <dbReference type="EMBL" id="MEN2792917.1"/>
    </source>
</evidence>
<evidence type="ECO:0000313" key="2">
    <source>
        <dbReference type="Proteomes" id="UP001419910"/>
    </source>
</evidence>
<reference evidence="1 2" key="1">
    <citation type="submission" date="2024-05" db="EMBL/GenBank/DDBJ databases">
        <authorList>
            <person name="Liu Q."/>
            <person name="Xin Y.-H."/>
        </authorList>
    </citation>
    <scope>NUCLEOTIDE SEQUENCE [LARGE SCALE GENOMIC DNA]</scope>
    <source>
        <strain evidence="1 2">CGMCC 1.10181</strain>
    </source>
</reference>
<name>A0ABU9YB20_9SPHN</name>
<organism evidence="1 2">
    <name type="scientific">Sphingomonas oligophenolica</name>
    <dbReference type="NCBI Taxonomy" id="301154"/>
    <lineage>
        <taxon>Bacteria</taxon>
        <taxon>Pseudomonadati</taxon>
        <taxon>Pseudomonadota</taxon>
        <taxon>Alphaproteobacteria</taxon>
        <taxon>Sphingomonadales</taxon>
        <taxon>Sphingomonadaceae</taxon>
        <taxon>Sphingomonas</taxon>
    </lineage>
</organism>
<dbReference type="Proteomes" id="UP001419910">
    <property type="component" value="Unassembled WGS sequence"/>
</dbReference>
<gene>
    <name evidence="1" type="ORF">ABC974_25035</name>
</gene>
<dbReference type="RefSeq" id="WP_343889166.1">
    <property type="nucleotide sequence ID" value="NZ_BAAAEH010000017.1"/>
</dbReference>
<dbReference type="EMBL" id="JBDIME010000035">
    <property type="protein sequence ID" value="MEN2792917.1"/>
    <property type="molecule type" value="Genomic_DNA"/>
</dbReference>
<comment type="caution">
    <text evidence="1">The sequence shown here is derived from an EMBL/GenBank/DDBJ whole genome shotgun (WGS) entry which is preliminary data.</text>
</comment>
<protein>
    <submittedName>
        <fullName evidence="1">Uncharacterized protein</fullName>
    </submittedName>
</protein>